<keyword evidence="1" id="KW-0812">Transmembrane</keyword>
<proteinExistence type="predicted"/>
<reference evidence="2 3" key="1">
    <citation type="submission" date="2017-04" db="EMBL/GenBank/DDBJ databases">
        <title>Comparative genome analysis of Subtercola boreus.</title>
        <authorList>
            <person name="Cho Y.-J."/>
            <person name="Cho A."/>
            <person name="Kim O.-S."/>
            <person name="Lee J.-I."/>
        </authorList>
    </citation>
    <scope>NUCLEOTIDE SEQUENCE [LARGE SCALE GENOMIC DNA]</scope>
    <source>
        <strain evidence="2 3">P27444</strain>
    </source>
</reference>
<feature type="non-terminal residue" evidence="2">
    <location>
        <position position="182"/>
    </location>
</feature>
<dbReference type="EMBL" id="NBXA01000029">
    <property type="protein sequence ID" value="RFA07151.1"/>
    <property type="molecule type" value="Genomic_DNA"/>
</dbReference>
<accession>A0A3E0VBM0</accession>
<keyword evidence="1" id="KW-0472">Membrane</keyword>
<keyword evidence="1" id="KW-1133">Transmembrane helix</keyword>
<sequence>MNSTNRFLNRLFLFAVGLVLLAGGAVLAVGALLPDLQQPISAGAKNANGQVAGTFQANAWILWATAAAAVILIVVLVWFVFRQGRGRTQNLLTVRQNATADTPTGGDLLVDVTVAAQVLEDALTREPEIAAVDVVAFRIRHENVLRITAHARRGASPVRIRTVIDNAVTEWDDVLGHSVPVV</sequence>
<dbReference type="Proteomes" id="UP000256709">
    <property type="component" value="Unassembled WGS sequence"/>
</dbReference>
<evidence type="ECO:0000313" key="2">
    <source>
        <dbReference type="EMBL" id="RFA07151.1"/>
    </source>
</evidence>
<comment type="caution">
    <text evidence="2">The sequence shown here is derived from an EMBL/GenBank/DDBJ whole genome shotgun (WGS) entry which is preliminary data.</text>
</comment>
<protein>
    <recommendedName>
        <fullName evidence="4">Alkaline shock response membrane anchor protein AmaP</fullName>
    </recommendedName>
</protein>
<dbReference type="RefSeq" id="WP_116284377.1">
    <property type="nucleotide sequence ID" value="NZ_NBXA01000029.1"/>
</dbReference>
<evidence type="ECO:0008006" key="4">
    <source>
        <dbReference type="Google" id="ProtNLM"/>
    </source>
</evidence>
<organism evidence="2 3">
    <name type="scientific">Subtercola boreus</name>
    <dbReference type="NCBI Taxonomy" id="120213"/>
    <lineage>
        <taxon>Bacteria</taxon>
        <taxon>Bacillati</taxon>
        <taxon>Actinomycetota</taxon>
        <taxon>Actinomycetes</taxon>
        <taxon>Micrococcales</taxon>
        <taxon>Microbacteriaceae</taxon>
        <taxon>Subtercola</taxon>
    </lineage>
</organism>
<evidence type="ECO:0000256" key="1">
    <source>
        <dbReference type="SAM" id="Phobius"/>
    </source>
</evidence>
<gene>
    <name evidence="2" type="ORF">B7R21_16580</name>
</gene>
<dbReference type="OrthoDB" id="5123397at2"/>
<dbReference type="AlphaFoldDB" id="A0A3E0VBM0"/>
<evidence type="ECO:0000313" key="3">
    <source>
        <dbReference type="Proteomes" id="UP000256709"/>
    </source>
</evidence>
<name>A0A3E0VBM0_9MICO</name>
<feature type="transmembrane region" description="Helical" evidence="1">
    <location>
        <begin position="60"/>
        <end position="81"/>
    </location>
</feature>